<dbReference type="AlphaFoldDB" id="A0A6G0ZLH7"/>
<comment type="caution">
    <text evidence="1">The sequence shown here is derived from an EMBL/GenBank/DDBJ whole genome shotgun (WGS) entry which is preliminary data.</text>
</comment>
<accession>A0A6G0ZLH7</accession>
<sequence length="76" mass="9118">NNTKYCSNTIYLNKIEKKKRYPNCIIERNFDVAIVLNHLTQLIYSINYYYFIIYYSIAQIKTLGTSQIKFSNYDTN</sequence>
<dbReference type="EMBL" id="VUJU01000203">
    <property type="protein sequence ID" value="KAF0772248.1"/>
    <property type="molecule type" value="Genomic_DNA"/>
</dbReference>
<feature type="non-terminal residue" evidence="1">
    <location>
        <position position="1"/>
    </location>
</feature>
<evidence type="ECO:0000313" key="2">
    <source>
        <dbReference type="Proteomes" id="UP000478052"/>
    </source>
</evidence>
<keyword evidence="2" id="KW-1185">Reference proteome</keyword>
<proteinExistence type="predicted"/>
<dbReference type="Proteomes" id="UP000478052">
    <property type="component" value="Unassembled WGS sequence"/>
</dbReference>
<reference evidence="1 2" key="1">
    <citation type="submission" date="2019-08" db="EMBL/GenBank/DDBJ databases">
        <title>Whole genome of Aphis craccivora.</title>
        <authorList>
            <person name="Voronova N.V."/>
            <person name="Shulinski R.S."/>
            <person name="Bandarenka Y.V."/>
            <person name="Zhorov D.G."/>
            <person name="Warner D."/>
        </authorList>
    </citation>
    <scope>NUCLEOTIDE SEQUENCE [LARGE SCALE GENOMIC DNA]</scope>
    <source>
        <strain evidence="1">180601</strain>
        <tissue evidence="1">Whole Body</tissue>
    </source>
</reference>
<organism evidence="1 2">
    <name type="scientific">Aphis craccivora</name>
    <name type="common">Cowpea aphid</name>
    <dbReference type="NCBI Taxonomy" id="307492"/>
    <lineage>
        <taxon>Eukaryota</taxon>
        <taxon>Metazoa</taxon>
        <taxon>Ecdysozoa</taxon>
        <taxon>Arthropoda</taxon>
        <taxon>Hexapoda</taxon>
        <taxon>Insecta</taxon>
        <taxon>Pterygota</taxon>
        <taxon>Neoptera</taxon>
        <taxon>Paraneoptera</taxon>
        <taxon>Hemiptera</taxon>
        <taxon>Sternorrhyncha</taxon>
        <taxon>Aphidomorpha</taxon>
        <taxon>Aphidoidea</taxon>
        <taxon>Aphididae</taxon>
        <taxon>Aphidini</taxon>
        <taxon>Aphis</taxon>
        <taxon>Aphis</taxon>
    </lineage>
</organism>
<name>A0A6G0ZLH7_APHCR</name>
<evidence type="ECO:0000313" key="1">
    <source>
        <dbReference type="EMBL" id="KAF0772248.1"/>
    </source>
</evidence>
<protein>
    <submittedName>
        <fullName evidence="1">Uncharacterized protein</fullName>
    </submittedName>
</protein>
<gene>
    <name evidence="1" type="ORF">FWK35_00008738</name>
</gene>